<organism evidence="2 3">
    <name type="scientific">Trifolium medium</name>
    <dbReference type="NCBI Taxonomy" id="97028"/>
    <lineage>
        <taxon>Eukaryota</taxon>
        <taxon>Viridiplantae</taxon>
        <taxon>Streptophyta</taxon>
        <taxon>Embryophyta</taxon>
        <taxon>Tracheophyta</taxon>
        <taxon>Spermatophyta</taxon>
        <taxon>Magnoliopsida</taxon>
        <taxon>eudicotyledons</taxon>
        <taxon>Gunneridae</taxon>
        <taxon>Pentapetalae</taxon>
        <taxon>rosids</taxon>
        <taxon>fabids</taxon>
        <taxon>Fabales</taxon>
        <taxon>Fabaceae</taxon>
        <taxon>Papilionoideae</taxon>
        <taxon>50 kb inversion clade</taxon>
        <taxon>NPAAA clade</taxon>
        <taxon>Hologalegina</taxon>
        <taxon>IRL clade</taxon>
        <taxon>Trifolieae</taxon>
        <taxon>Trifolium</taxon>
    </lineage>
</organism>
<proteinExistence type="predicted"/>
<keyword evidence="3" id="KW-1185">Reference proteome</keyword>
<dbReference type="Proteomes" id="UP000265520">
    <property type="component" value="Unassembled WGS sequence"/>
</dbReference>
<feature type="region of interest" description="Disordered" evidence="1">
    <location>
        <begin position="14"/>
        <end position="36"/>
    </location>
</feature>
<dbReference type="AlphaFoldDB" id="A0A392QDG8"/>
<reference evidence="2 3" key="1">
    <citation type="journal article" date="2018" name="Front. Plant Sci.">
        <title>Red Clover (Trifolium pratense) and Zigzag Clover (T. medium) - A Picture of Genomic Similarities and Differences.</title>
        <authorList>
            <person name="Dluhosova J."/>
            <person name="Istvanek J."/>
            <person name="Nedelnik J."/>
            <person name="Repkova J."/>
        </authorList>
    </citation>
    <scope>NUCLEOTIDE SEQUENCE [LARGE SCALE GENOMIC DNA]</scope>
    <source>
        <strain evidence="3">cv. 10/8</strain>
        <tissue evidence="2">Leaf</tissue>
    </source>
</reference>
<evidence type="ECO:0000256" key="1">
    <source>
        <dbReference type="SAM" id="MobiDB-lite"/>
    </source>
</evidence>
<name>A0A392QDG8_9FABA</name>
<protein>
    <submittedName>
        <fullName evidence="2">Uncharacterized protein</fullName>
    </submittedName>
</protein>
<comment type="caution">
    <text evidence="2">The sequence shown here is derived from an EMBL/GenBank/DDBJ whole genome shotgun (WGS) entry which is preliminary data.</text>
</comment>
<accession>A0A392QDG8</accession>
<feature type="non-terminal residue" evidence="2">
    <location>
        <position position="1"/>
    </location>
</feature>
<evidence type="ECO:0000313" key="3">
    <source>
        <dbReference type="Proteomes" id="UP000265520"/>
    </source>
</evidence>
<evidence type="ECO:0000313" key="2">
    <source>
        <dbReference type="EMBL" id="MCI21315.1"/>
    </source>
</evidence>
<dbReference type="EMBL" id="LXQA010124305">
    <property type="protein sequence ID" value="MCI21315.1"/>
    <property type="molecule type" value="Genomic_DNA"/>
</dbReference>
<sequence>VQPPYGGDIAAQQRRIAGHSTYSDQHVRSVAPSVGN</sequence>